<keyword evidence="3" id="KW-1185">Reference proteome</keyword>
<dbReference type="OrthoDB" id="2352542at2"/>
<feature type="domain" description="DUF4825" evidence="1">
    <location>
        <begin position="38"/>
        <end position="123"/>
    </location>
</feature>
<dbReference type="RefSeq" id="WP_052167705.1">
    <property type="nucleotide sequence ID" value="NZ_CBCSHQ010000007.1"/>
</dbReference>
<evidence type="ECO:0000259" key="1">
    <source>
        <dbReference type="Pfam" id="PF16107"/>
    </source>
</evidence>
<evidence type="ECO:0000313" key="2">
    <source>
        <dbReference type="EMBL" id="KGL38403.1"/>
    </source>
</evidence>
<dbReference type="Pfam" id="PF16107">
    <property type="entry name" value="DUF4825"/>
    <property type="match status" value="1"/>
</dbReference>
<sequence>MKGRRIVFIALGVALFLLAGCSTNSDTPNPTKEDAKVLFENRDTYVGDNSAVSTILQHLYLQKYKQELQLQTQKQPYSMKVTYGLPDAYKTEDIRNMLEKNAAVLFALIPNVDKVTFQFDASSNDSSLNTTYERSTIEKVVLAKLADITKSQDDLASFLNVGSK</sequence>
<dbReference type="EMBL" id="JNFA01000029">
    <property type="protein sequence ID" value="KGL38403.1"/>
    <property type="molecule type" value="Genomic_DNA"/>
</dbReference>
<accession>A0A099W1W0</accession>
<organism evidence="2 3">
    <name type="scientific">Listeria booriae</name>
    <dbReference type="NCBI Taxonomy" id="1552123"/>
    <lineage>
        <taxon>Bacteria</taxon>
        <taxon>Bacillati</taxon>
        <taxon>Bacillota</taxon>
        <taxon>Bacilli</taxon>
        <taxon>Bacillales</taxon>
        <taxon>Listeriaceae</taxon>
        <taxon>Listeria</taxon>
    </lineage>
</organism>
<dbReference type="STRING" id="1552123.EP57_14630"/>
<dbReference type="InterPro" id="IPR032250">
    <property type="entry name" value="DUF4825"/>
</dbReference>
<comment type="caution">
    <text evidence="2">The sequence shown here is derived from an EMBL/GenBank/DDBJ whole genome shotgun (WGS) entry which is preliminary data.</text>
</comment>
<gene>
    <name evidence="2" type="ORF">EP57_14630</name>
</gene>
<proteinExistence type="predicted"/>
<dbReference type="AlphaFoldDB" id="A0A099W1W0"/>
<dbReference type="Proteomes" id="UP000029844">
    <property type="component" value="Unassembled WGS sequence"/>
</dbReference>
<evidence type="ECO:0000313" key="3">
    <source>
        <dbReference type="Proteomes" id="UP000029844"/>
    </source>
</evidence>
<reference evidence="2 3" key="1">
    <citation type="submission" date="2014-05" db="EMBL/GenBank/DDBJ databases">
        <title>Novel Listeriaceae from food processing environments.</title>
        <authorList>
            <person name="den Bakker H.C."/>
        </authorList>
    </citation>
    <scope>NUCLEOTIDE SEQUENCE [LARGE SCALE GENOMIC DNA]</scope>
    <source>
        <strain evidence="2 3">FSL A5-0281</strain>
    </source>
</reference>
<name>A0A099W1W0_9LIST</name>
<dbReference type="PROSITE" id="PS51257">
    <property type="entry name" value="PROKAR_LIPOPROTEIN"/>
    <property type="match status" value="1"/>
</dbReference>
<dbReference type="GeneID" id="58718576"/>
<dbReference type="eggNOG" id="COG4219">
    <property type="taxonomic scope" value="Bacteria"/>
</dbReference>
<protein>
    <recommendedName>
        <fullName evidence="1">DUF4825 domain-containing protein</fullName>
    </recommendedName>
</protein>